<proteinExistence type="predicted"/>
<protein>
    <submittedName>
        <fullName evidence="2">Uncharacterized protein</fullName>
    </submittedName>
</protein>
<evidence type="ECO:0000313" key="3">
    <source>
        <dbReference type="Proteomes" id="UP000663860"/>
    </source>
</evidence>
<keyword evidence="1" id="KW-0812">Transmembrane</keyword>
<feature type="transmembrane region" description="Helical" evidence="1">
    <location>
        <begin position="40"/>
        <end position="60"/>
    </location>
</feature>
<evidence type="ECO:0000256" key="1">
    <source>
        <dbReference type="SAM" id="Phobius"/>
    </source>
</evidence>
<comment type="caution">
    <text evidence="2">The sequence shown here is derived from an EMBL/GenBank/DDBJ whole genome shotgun (WGS) entry which is preliminary data.</text>
</comment>
<dbReference type="AlphaFoldDB" id="A0A814VTB4"/>
<name>A0A814VTB4_9BILA</name>
<gene>
    <name evidence="2" type="ORF">IZO911_LOCUS28290</name>
</gene>
<reference evidence="2" key="1">
    <citation type="submission" date="2021-02" db="EMBL/GenBank/DDBJ databases">
        <authorList>
            <person name="Nowell W R."/>
        </authorList>
    </citation>
    <scope>NUCLEOTIDE SEQUENCE</scope>
</reference>
<sequence>MNPSPSCQNEYNDDSADAKWIATPNVSIRSRTAILQPVSALKLVFDGISLVIVLLTWLLFKYLVKPVERAFLCSDCSL</sequence>
<accession>A0A814VTB4</accession>
<keyword evidence="1" id="KW-1133">Transmembrane helix</keyword>
<dbReference type="EMBL" id="CAJNOE010000399">
    <property type="protein sequence ID" value="CAF1195397.1"/>
    <property type="molecule type" value="Genomic_DNA"/>
</dbReference>
<keyword evidence="1" id="KW-0472">Membrane</keyword>
<evidence type="ECO:0000313" key="2">
    <source>
        <dbReference type="EMBL" id="CAF1195397.1"/>
    </source>
</evidence>
<dbReference type="Proteomes" id="UP000663860">
    <property type="component" value="Unassembled WGS sequence"/>
</dbReference>
<organism evidence="2 3">
    <name type="scientific">Adineta steineri</name>
    <dbReference type="NCBI Taxonomy" id="433720"/>
    <lineage>
        <taxon>Eukaryota</taxon>
        <taxon>Metazoa</taxon>
        <taxon>Spiralia</taxon>
        <taxon>Gnathifera</taxon>
        <taxon>Rotifera</taxon>
        <taxon>Eurotatoria</taxon>
        <taxon>Bdelloidea</taxon>
        <taxon>Adinetida</taxon>
        <taxon>Adinetidae</taxon>
        <taxon>Adineta</taxon>
    </lineage>
</organism>